<dbReference type="Proteomes" id="UP000597444">
    <property type="component" value="Unassembled WGS sequence"/>
</dbReference>
<comment type="caution">
    <text evidence="1">The sequence shown here is derived from an EMBL/GenBank/DDBJ whole genome shotgun (WGS) entry which is preliminary data.</text>
</comment>
<evidence type="ECO:0000313" key="1">
    <source>
        <dbReference type="EMBL" id="GHO97237.1"/>
    </source>
</evidence>
<keyword evidence="2" id="KW-1185">Reference proteome</keyword>
<sequence>MKKEHLWQAMSCLLEEQMNLDAPRYRFQSFAFNGLPCPGVNGLHQVRLVAMAVLVSCQMVCHVVPDRVIAKRMECFTSSA</sequence>
<organism evidence="1 2">
    <name type="scientific">Reticulibacter mediterranei</name>
    <dbReference type="NCBI Taxonomy" id="2778369"/>
    <lineage>
        <taxon>Bacteria</taxon>
        <taxon>Bacillati</taxon>
        <taxon>Chloroflexota</taxon>
        <taxon>Ktedonobacteria</taxon>
        <taxon>Ktedonobacterales</taxon>
        <taxon>Reticulibacteraceae</taxon>
        <taxon>Reticulibacter</taxon>
    </lineage>
</organism>
<reference evidence="1" key="1">
    <citation type="submission" date="2020-10" db="EMBL/GenBank/DDBJ databases">
        <title>Taxonomic study of unclassified bacteria belonging to the class Ktedonobacteria.</title>
        <authorList>
            <person name="Yabe S."/>
            <person name="Wang C.M."/>
            <person name="Zheng Y."/>
            <person name="Sakai Y."/>
            <person name="Cavaletti L."/>
            <person name="Monciardini P."/>
            <person name="Donadio S."/>
        </authorList>
    </citation>
    <scope>NUCLEOTIDE SEQUENCE</scope>
    <source>
        <strain evidence="1">ID150040</strain>
    </source>
</reference>
<dbReference type="EMBL" id="BNJK01000001">
    <property type="protein sequence ID" value="GHO97237.1"/>
    <property type="molecule type" value="Genomic_DNA"/>
</dbReference>
<protein>
    <submittedName>
        <fullName evidence="1">Uncharacterized protein</fullName>
    </submittedName>
</protein>
<proteinExistence type="predicted"/>
<name>A0A8J3N3N1_9CHLR</name>
<evidence type="ECO:0000313" key="2">
    <source>
        <dbReference type="Proteomes" id="UP000597444"/>
    </source>
</evidence>
<accession>A0A8J3N3N1</accession>
<gene>
    <name evidence="1" type="ORF">KSF_072850</name>
</gene>
<dbReference type="AlphaFoldDB" id="A0A8J3N3N1"/>